<evidence type="ECO:0000259" key="2">
    <source>
        <dbReference type="Pfam" id="PF00583"/>
    </source>
</evidence>
<name>A0ABR7A0I0_9BURK</name>
<keyword evidence="4" id="KW-1185">Reference proteome</keyword>
<accession>A0ABR7A0I0</accession>
<organism evidence="3 4">
    <name type="scientific">Undibacterium curvum</name>
    <dbReference type="NCBI Taxonomy" id="2762294"/>
    <lineage>
        <taxon>Bacteria</taxon>
        <taxon>Pseudomonadati</taxon>
        <taxon>Pseudomonadota</taxon>
        <taxon>Betaproteobacteria</taxon>
        <taxon>Burkholderiales</taxon>
        <taxon>Oxalobacteraceae</taxon>
        <taxon>Undibacterium</taxon>
    </lineage>
</organism>
<keyword evidence="1" id="KW-0812">Transmembrane</keyword>
<gene>
    <name evidence="3" type="ORF">H8K43_01975</name>
</gene>
<dbReference type="Proteomes" id="UP000654304">
    <property type="component" value="Unassembled WGS sequence"/>
</dbReference>
<dbReference type="InterPro" id="IPR000182">
    <property type="entry name" value="GNAT_dom"/>
</dbReference>
<feature type="domain" description="N-acetyltransferase" evidence="2">
    <location>
        <begin position="37"/>
        <end position="96"/>
    </location>
</feature>
<dbReference type="EMBL" id="JACOGD010000001">
    <property type="protein sequence ID" value="MBC3930425.1"/>
    <property type="molecule type" value="Genomic_DNA"/>
</dbReference>
<keyword evidence="1" id="KW-1133">Transmembrane helix</keyword>
<proteinExistence type="predicted"/>
<evidence type="ECO:0000313" key="3">
    <source>
        <dbReference type="EMBL" id="MBC3930425.1"/>
    </source>
</evidence>
<sequence length="159" mass="17251">MSLVWSSSIDNLDWAELAALYRAAPLGNKTPEGLRTAFTNSMFKCFVYQDGKLVGVGRALADGVDCSYICDVALLPSLQGLGLGKQIVAKLVSLSSGHKNLATLICMRSAYHNWSPSRETAVIALLTAVYMAVIVGYLFLSPSMRALYIQGDKEKWAGR</sequence>
<evidence type="ECO:0000313" key="4">
    <source>
        <dbReference type="Proteomes" id="UP000654304"/>
    </source>
</evidence>
<dbReference type="SUPFAM" id="SSF55729">
    <property type="entry name" value="Acyl-CoA N-acyltransferases (Nat)"/>
    <property type="match status" value="1"/>
</dbReference>
<dbReference type="Gene3D" id="3.40.630.30">
    <property type="match status" value="1"/>
</dbReference>
<dbReference type="Pfam" id="PF00583">
    <property type="entry name" value="Acetyltransf_1"/>
    <property type="match status" value="1"/>
</dbReference>
<comment type="caution">
    <text evidence="3">The sequence shown here is derived from an EMBL/GenBank/DDBJ whole genome shotgun (WGS) entry which is preliminary data.</text>
</comment>
<dbReference type="InterPro" id="IPR016181">
    <property type="entry name" value="Acyl_CoA_acyltransferase"/>
</dbReference>
<protein>
    <submittedName>
        <fullName evidence="3">GNAT family N-acetyltransferase</fullName>
    </submittedName>
</protein>
<feature type="transmembrane region" description="Helical" evidence="1">
    <location>
        <begin position="121"/>
        <end position="140"/>
    </location>
</feature>
<evidence type="ECO:0000256" key="1">
    <source>
        <dbReference type="SAM" id="Phobius"/>
    </source>
</evidence>
<reference evidence="3 4" key="1">
    <citation type="submission" date="2020-08" db="EMBL/GenBank/DDBJ databases">
        <title>Novel species isolated from subtropical streams in China.</title>
        <authorList>
            <person name="Lu H."/>
        </authorList>
    </citation>
    <scope>NUCLEOTIDE SEQUENCE [LARGE SCALE GENOMIC DNA]</scope>
    <source>
        <strain evidence="3 4">CY22W</strain>
    </source>
</reference>
<dbReference type="CDD" id="cd04301">
    <property type="entry name" value="NAT_SF"/>
    <property type="match status" value="1"/>
</dbReference>
<keyword evidence="1" id="KW-0472">Membrane</keyword>